<dbReference type="InterPro" id="IPR024510">
    <property type="entry name" value="DUF2589"/>
</dbReference>
<evidence type="ECO:0000256" key="1">
    <source>
        <dbReference type="SAM" id="MobiDB-lite"/>
    </source>
</evidence>
<dbReference type="AlphaFoldDB" id="A0A9Q4T780"/>
<dbReference type="EMBL" id="RPBY01000005">
    <property type="protein sequence ID" value="NCH88681.1"/>
    <property type="molecule type" value="Genomic_DNA"/>
</dbReference>
<feature type="compositionally biased region" description="Polar residues" evidence="1">
    <location>
        <begin position="21"/>
        <end position="30"/>
    </location>
</feature>
<feature type="compositionally biased region" description="Basic and acidic residues" evidence="1">
    <location>
        <begin position="1"/>
        <end position="11"/>
    </location>
</feature>
<gene>
    <name evidence="2" type="ORF">EHJ13_14735</name>
</gene>
<dbReference type="Pfam" id="PF11655">
    <property type="entry name" value="DUF2589"/>
    <property type="match status" value="1"/>
</dbReference>
<dbReference type="Proteomes" id="UP000778262">
    <property type="component" value="Unassembled WGS sequence"/>
</dbReference>
<reference evidence="2" key="1">
    <citation type="submission" date="2018-11" db="EMBL/GenBank/DDBJ databases">
        <title>Genomics analysis of Putative Virulence Factors on Adhesion and Cytotoxicity for Cronobacter spp.</title>
        <authorList>
            <person name="Cui J."/>
        </authorList>
    </citation>
    <scope>NUCLEOTIDE SEQUENCE</scope>
    <source>
        <strain evidence="2">SD69</strain>
    </source>
</reference>
<comment type="caution">
    <text evidence="2">The sequence shown here is derived from an EMBL/GenBank/DDBJ whole genome shotgun (WGS) entry which is preliminary data.</text>
</comment>
<accession>A0A9Q4T780</accession>
<evidence type="ECO:0000313" key="2">
    <source>
        <dbReference type="EMBL" id="NCH88681.1"/>
    </source>
</evidence>
<name>A0A9Q4T780_9ENTR</name>
<proteinExistence type="predicted"/>
<protein>
    <submittedName>
        <fullName evidence="2">DUF2589 domain-containing protein</fullName>
    </submittedName>
</protein>
<feature type="region of interest" description="Disordered" evidence="1">
    <location>
        <begin position="1"/>
        <end position="83"/>
    </location>
</feature>
<sequence length="242" mass="25837">MSLKDWIRGNRETGAGGGQAPLTTASTQGTAAVDPPDEPVQRPVAAADITPPDPVPPGSPPPGSPPPGSGTPPPSGPPPRGMPVTLADITRGMQHAATSANQLIAHQYMQALDPFFEHSDDGRLVPKVIEMALDDNHHFKLPLVALATPRGLMLEKMKVFLTVRTDAVEQQSAPAGVSDDAVGRFHVSMSPQSRDNNGRDSDHVDIEMQFTVLEPPESVMRLIEEYTNQVLPKPTDRSNDNG</sequence>
<organism evidence="2 3">
    <name type="scientific">Cronobacter dublinensis</name>
    <dbReference type="NCBI Taxonomy" id="413497"/>
    <lineage>
        <taxon>Bacteria</taxon>
        <taxon>Pseudomonadati</taxon>
        <taxon>Pseudomonadota</taxon>
        <taxon>Gammaproteobacteria</taxon>
        <taxon>Enterobacterales</taxon>
        <taxon>Enterobacteriaceae</taxon>
        <taxon>Cronobacter</taxon>
    </lineage>
</organism>
<dbReference type="RefSeq" id="WP_038886776.1">
    <property type="nucleotide sequence ID" value="NZ_CP101595.1"/>
</dbReference>
<evidence type="ECO:0000313" key="3">
    <source>
        <dbReference type="Proteomes" id="UP000778262"/>
    </source>
</evidence>
<feature type="compositionally biased region" description="Pro residues" evidence="1">
    <location>
        <begin position="51"/>
        <end position="81"/>
    </location>
</feature>